<name>A0A822BFM5_9BILA</name>
<proteinExistence type="predicted"/>
<dbReference type="Proteomes" id="UP000663873">
    <property type="component" value="Unassembled WGS sequence"/>
</dbReference>
<dbReference type="EMBL" id="CAJOBP010113335">
    <property type="protein sequence ID" value="CAF5007828.1"/>
    <property type="molecule type" value="Genomic_DNA"/>
</dbReference>
<keyword evidence="3" id="KW-1185">Reference proteome</keyword>
<dbReference type="AlphaFoldDB" id="A0A822BFM5"/>
<feature type="non-terminal residue" evidence="2">
    <location>
        <position position="1"/>
    </location>
</feature>
<gene>
    <name evidence="2" type="ORF">UJA718_LOCUS50466</name>
</gene>
<evidence type="ECO:0000313" key="2">
    <source>
        <dbReference type="EMBL" id="CAF5007828.1"/>
    </source>
</evidence>
<comment type="caution">
    <text evidence="2">The sequence shown here is derived from an EMBL/GenBank/DDBJ whole genome shotgun (WGS) entry which is preliminary data.</text>
</comment>
<feature type="region of interest" description="Disordered" evidence="1">
    <location>
        <begin position="25"/>
        <end position="74"/>
    </location>
</feature>
<reference evidence="2" key="1">
    <citation type="submission" date="2021-02" db="EMBL/GenBank/DDBJ databases">
        <authorList>
            <person name="Nowell W R."/>
        </authorList>
    </citation>
    <scope>NUCLEOTIDE SEQUENCE</scope>
</reference>
<sequence length="74" mass="8487">GGDDSVSRSIYRYDTEIISPDQYNQLKQQPQPQQQQQQQQQQPLQPARAIRRQITATPPSDYENIANYHSGISS</sequence>
<accession>A0A822BFM5</accession>
<protein>
    <submittedName>
        <fullName evidence="2">Uncharacterized protein</fullName>
    </submittedName>
</protein>
<organism evidence="2 3">
    <name type="scientific">Rotaria socialis</name>
    <dbReference type="NCBI Taxonomy" id="392032"/>
    <lineage>
        <taxon>Eukaryota</taxon>
        <taxon>Metazoa</taxon>
        <taxon>Spiralia</taxon>
        <taxon>Gnathifera</taxon>
        <taxon>Rotifera</taxon>
        <taxon>Eurotatoria</taxon>
        <taxon>Bdelloidea</taxon>
        <taxon>Philodinida</taxon>
        <taxon>Philodinidae</taxon>
        <taxon>Rotaria</taxon>
    </lineage>
</organism>
<evidence type="ECO:0000256" key="1">
    <source>
        <dbReference type="SAM" id="MobiDB-lite"/>
    </source>
</evidence>
<feature type="compositionally biased region" description="Low complexity" evidence="1">
    <location>
        <begin position="25"/>
        <end position="46"/>
    </location>
</feature>
<evidence type="ECO:0000313" key="3">
    <source>
        <dbReference type="Proteomes" id="UP000663873"/>
    </source>
</evidence>
<feature type="non-terminal residue" evidence="2">
    <location>
        <position position="74"/>
    </location>
</feature>